<reference evidence="2 3" key="2">
    <citation type="journal article" date="2016" name="ISME J.">
        <title>Characterization of the first cultured representative of Verrucomicrobia subdivision 5 indicates the proposal of a novel phylum.</title>
        <authorList>
            <person name="Spring S."/>
            <person name="Bunk B."/>
            <person name="Sproer C."/>
            <person name="Schumann P."/>
            <person name="Rohde M."/>
            <person name="Tindall B.J."/>
            <person name="Klenk H.P."/>
        </authorList>
    </citation>
    <scope>NUCLEOTIDE SEQUENCE [LARGE SCALE GENOMIC DNA]</scope>
    <source>
        <strain evidence="2 3">L21-Fru-AB</strain>
    </source>
</reference>
<reference evidence="3" key="1">
    <citation type="submission" date="2015-02" db="EMBL/GenBank/DDBJ databases">
        <title>Description and complete genome sequence of the first cultured representative of the subdivision 5 of the Verrucomicrobia phylum.</title>
        <authorList>
            <person name="Spring S."/>
            <person name="Bunk B."/>
            <person name="Sproer C."/>
            <person name="Klenk H.-P."/>
        </authorList>
    </citation>
    <scope>NUCLEOTIDE SEQUENCE [LARGE SCALE GENOMIC DNA]</scope>
    <source>
        <strain evidence="3">L21-Fru-AB</strain>
    </source>
</reference>
<dbReference type="STRING" id="1307763.L21SP4_02428"/>
<feature type="chain" id="PRO_5005184109" evidence="1">
    <location>
        <begin position="25"/>
        <end position="687"/>
    </location>
</feature>
<dbReference type="GO" id="GO:0005975">
    <property type="term" value="P:carbohydrate metabolic process"/>
    <property type="evidence" value="ECO:0007669"/>
    <property type="project" value="InterPro"/>
</dbReference>
<dbReference type="SUPFAM" id="SSF48208">
    <property type="entry name" value="Six-hairpin glycosidases"/>
    <property type="match status" value="1"/>
</dbReference>
<gene>
    <name evidence="2" type="ORF">L21SP4_02428</name>
</gene>
<evidence type="ECO:0000313" key="2">
    <source>
        <dbReference type="EMBL" id="AKJ65653.1"/>
    </source>
</evidence>
<dbReference type="Proteomes" id="UP000035268">
    <property type="component" value="Chromosome"/>
</dbReference>
<dbReference type="AlphaFoldDB" id="A0A0G3EH20"/>
<keyword evidence="3" id="KW-1185">Reference proteome</keyword>
<accession>A0A0G3EH20</accession>
<dbReference type="EMBL" id="CP010904">
    <property type="protein sequence ID" value="AKJ65653.1"/>
    <property type="molecule type" value="Genomic_DNA"/>
</dbReference>
<keyword evidence="1" id="KW-0732">Signal</keyword>
<sequence precursor="true">MSRGREVRIAGLAALMVAMSGAAALSDPAAWIRFDPENSKQYHGRTYHFLGDAPLYVKVAAAPKEDAVLDLLWGAKNDQRVAILKAGDTEQRVRAGGYDGFRWQRVELDPPKGKEEWLVELRAANGNDAPAFLAALRLTSSRTAPNEALPDAASKFMQLCEPPPSGLDRWAQELQDQSLAVERRALIHGLQASEALRRCRKFVDGWAAHCDPKTGLVPRNLRHDKYLWNGQDSAADNYPFMVLTAALTDQELYKGRMLDILRTEEKVATLRGGLPADYDFRKQDYRNKETPLSALIFAGSEYVKDGLMPITEWLGDSPWSERMKGIIDSILRQAEYETPYGNIPSGNIEVNGEMMQVLSRLCFRYNNSTYLDMACRIADYYLLGDRHPTRDAELLHLRDHNCELISGLTEVYAACHFLRKEKATQYKQPIHWMLDDILKVGVNEHGLMYQAVNLRDGSIVNQTIHDNWGYNYNGFYTVYLLDGDRKYREACRFALSSLKEHYWKHKWQGLIADGIADSVEGALNLFNREPDAEGVPMWIDANINWMLDMQKPDGVIEGWHGDGNYARTAIMWALWKQQGATIRPWREDVKLGAVREGNKVTFVLRADAPWKGTLRFDRPRHAEFMHLPLDYPRINQFPEWYTIDRTERYSVSLQNREAKSYTGVDLMQGLPLELGAGETCLLRVIEI</sequence>
<dbReference type="InterPro" id="IPR008928">
    <property type="entry name" value="6-hairpin_glycosidase_sf"/>
</dbReference>
<organism evidence="2 3">
    <name type="scientific">Kiritimatiella glycovorans</name>
    <dbReference type="NCBI Taxonomy" id="1307763"/>
    <lineage>
        <taxon>Bacteria</taxon>
        <taxon>Pseudomonadati</taxon>
        <taxon>Kiritimatiellota</taxon>
        <taxon>Kiritimatiellia</taxon>
        <taxon>Kiritimatiellales</taxon>
        <taxon>Kiritimatiellaceae</taxon>
        <taxon>Kiritimatiella</taxon>
    </lineage>
</organism>
<dbReference type="KEGG" id="vbl:L21SP4_02428"/>
<dbReference type="RefSeq" id="WP_144413864.1">
    <property type="nucleotide sequence ID" value="NZ_CP010904.1"/>
</dbReference>
<protein>
    <submittedName>
        <fullName evidence="2">Uncharacterized protein</fullName>
    </submittedName>
</protein>
<evidence type="ECO:0000256" key="1">
    <source>
        <dbReference type="SAM" id="SignalP"/>
    </source>
</evidence>
<dbReference type="OrthoDB" id="908131at2"/>
<name>A0A0G3EH20_9BACT</name>
<proteinExistence type="predicted"/>
<feature type="signal peptide" evidence="1">
    <location>
        <begin position="1"/>
        <end position="24"/>
    </location>
</feature>
<evidence type="ECO:0000313" key="3">
    <source>
        <dbReference type="Proteomes" id="UP000035268"/>
    </source>
</evidence>